<evidence type="ECO:0000313" key="1">
    <source>
        <dbReference type="EMBL" id="MDZ5001301.1"/>
    </source>
</evidence>
<accession>A0AAW9IGR4</accession>
<evidence type="ECO:0000313" key="2">
    <source>
        <dbReference type="Proteomes" id="UP001291306"/>
    </source>
</evidence>
<name>A0AAW9IGR4_CLOPF</name>
<dbReference type="RefSeq" id="WP_322459402.1">
    <property type="nucleotide sequence ID" value="NZ_WNVC01001249.1"/>
</dbReference>
<protein>
    <submittedName>
        <fullName evidence="1">Stage II sporulation protein P</fullName>
    </submittedName>
</protein>
<feature type="non-terminal residue" evidence="1">
    <location>
        <position position="139"/>
    </location>
</feature>
<organism evidence="1 2">
    <name type="scientific">Clostridium perfringens</name>
    <dbReference type="NCBI Taxonomy" id="1502"/>
    <lineage>
        <taxon>Bacteria</taxon>
        <taxon>Bacillati</taxon>
        <taxon>Bacillota</taxon>
        <taxon>Clostridia</taxon>
        <taxon>Eubacteriales</taxon>
        <taxon>Clostridiaceae</taxon>
        <taxon>Clostridium</taxon>
    </lineage>
</organism>
<dbReference type="EMBL" id="WNVC01001249">
    <property type="protein sequence ID" value="MDZ5001301.1"/>
    <property type="molecule type" value="Genomic_DNA"/>
</dbReference>
<dbReference type="InterPro" id="IPR010897">
    <property type="entry name" value="Spore_II_P"/>
</dbReference>
<proteinExistence type="predicted"/>
<feature type="non-terminal residue" evidence="1">
    <location>
        <position position="1"/>
    </location>
</feature>
<dbReference type="Pfam" id="PF07454">
    <property type="entry name" value="SpoIIP"/>
    <property type="match status" value="1"/>
</dbReference>
<reference evidence="1" key="1">
    <citation type="submission" date="2019-11" db="EMBL/GenBank/DDBJ databases">
        <title>Characterization of Clostridium perfringens isolates from swine manure treated agricultural soils.</title>
        <authorList>
            <person name="Wushke S.T."/>
        </authorList>
    </citation>
    <scope>NUCLEOTIDE SEQUENCE</scope>
    <source>
        <strain evidence="1">X26</strain>
    </source>
</reference>
<dbReference type="Proteomes" id="UP001291306">
    <property type="component" value="Unassembled WGS sequence"/>
</dbReference>
<gene>
    <name evidence="1" type="ORF">GNF79_20045</name>
</gene>
<dbReference type="AlphaFoldDB" id="A0AAW9IGR4"/>
<sequence length="139" mass="15222">LGLSNINAADIIANQIALFNDSSLVENDIANHLPILKPFKLSDTSVTKITPEEIAELNKISPAYDSSLKKTLDNSKTRVLIFHTHTTENYSESASDTIESDCNVVGVGEVLAKELEEGYGISVIHDKTNHSVVYNDSYK</sequence>
<comment type="caution">
    <text evidence="1">The sequence shown here is derived from an EMBL/GenBank/DDBJ whole genome shotgun (WGS) entry which is preliminary data.</text>
</comment>